<dbReference type="Proteomes" id="UP001627154">
    <property type="component" value="Unassembled WGS sequence"/>
</dbReference>
<dbReference type="GO" id="GO:0016020">
    <property type="term" value="C:membrane"/>
    <property type="evidence" value="ECO:0007669"/>
    <property type="project" value="UniProtKB-ARBA"/>
</dbReference>
<keyword evidence="4 9" id="KW-0813">Transport</keyword>
<evidence type="ECO:0000256" key="3">
    <source>
        <dbReference type="ARBA" id="ARBA00020084"/>
    </source>
</evidence>
<dbReference type="HAMAP" id="MF_01357">
    <property type="entry name" value="NDH1_NuoC"/>
    <property type="match status" value="1"/>
</dbReference>
<evidence type="ECO:0000256" key="8">
    <source>
        <dbReference type="ARBA" id="ARBA00049551"/>
    </source>
</evidence>
<evidence type="ECO:0000313" key="12">
    <source>
        <dbReference type="EMBL" id="KAL3401594.1"/>
    </source>
</evidence>
<dbReference type="GO" id="GO:0008137">
    <property type="term" value="F:NADH dehydrogenase (ubiquinone) activity"/>
    <property type="evidence" value="ECO:0007669"/>
    <property type="project" value="UniProtKB-EC"/>
</dbReference>
<dbReference type="PROSITE" id="PS00542">
    <property type="entry name" value="COMPLEX1_30K"/>
    <property type="match status" value="1"/>
</dbReference>
<evidence type="ECO:0000256" key="1">
    <source>
        <dbReference type="ARBA" id="ARBA00004173"/>
    </source>
</evidence>
<evidence type="ECO:0000256" key="7">
    <source>
        <dbReference type="ARBA" id="ARBA00023075"/>
    </source>
</evidence>
<name>A0ABD2X9N5_9HYME</name>
<comment type="subcellular location">
    <subcellularLocation>
        <location evidence="1">Mitochondrion</location>
    </subcellularLocation>
</comment>
<dbReference type="AlphaFoldDB" id="A0ABD2X9N5"/>
<dbReference type="SUPFAM" id="SSF143243">
    <property type="entry name" value="Nqo5-like"/>
    <property type="match status" value="1"/>
</dbReference>
<evidence type="ECO:0000256" key="4">
    <source>
        <dbReference type="ARBA" id="ARBA00022448"/>
    </source>
</evidence>
<dbReference type="Gene3D" id="3.30.460.80">
    <property type="entry name" value="NADH:ubiquinone oxidoreductase, 30kDa subunit"/>
    <property type="match status" value="1"/>
</dbReference>
<dbReference type="GO" id="GO:0005739">
    <property type="term" value="C:mitochondrion"/>
    <property type="evidence" value="ECO:0007669"/>
    <property type="project" value="UniProtKB-SubCell"/>
</dbReference>
<dbReference type="InterPro" id="IPR020396">
    <property type="entry name" value="NADH_UbQ_OxRdtase_CS"/>
</dbReference>
<keyword evidence="7" id="KW-0830">Ubiquinone</keyword>
<evidence type="ECO:0000313" key="13">
    <source>
        <dbReference type="Proteomes" id="UP001627154"/>
    </source>
</evidence>
<dbReference type="InterPro" id="IPR001268">
    <property type="entry name" value="NADH_UbQ_OxRdtase_30kDa_su"/>
</dbReference>
<gene>
    <name evidence="12" type="ORF">TKK_005406</name>
</gene>
<dbReference type="InterPro" id="IPR010218">
    <property type="entry name" value="NADH_DH_suC"/>
</dbReference>
<accession>A0ABD2X9N5</accession>
<comment type="catalytic activity">
    <reaction evidence="8">
        <text>a ubiquinone + NADH + 5 H(+)(in) = a ubiquinol + NAD(+) + 4 H(+)(out)</text>
        <dbReference type="Rhea" id="RHEA:29091"/>
        <dbReference type="Rhea" id="RHEA-COMP:9565"/>
        <dbReference type="Rhea" id="RHEA-COMP:9566"/>
        <dbReference type="ChEBI" id="CHEBI:15378"/>
        <dbReference type="ChEBI" id="CHEBI:16389"/>
        <dbReference type="ChEBI" id="CHEBI:17976"/>
        <dbReference type="ChEBI" id="CHEBI:57540"/>
        <dbReference type="ChEBI" id="CHEBI:57945"/>
        <dbReference type="EC" id="7.1.1.2"/>
    </reaction>
</comment>
<dbReference type="NCBIfam" id="TIGR01961">
    <property type="entry name" value="NuoC_fam"/>
    <property type="match status" value="1"/>
</dbReference>
<evidence type="ECO:0000256" key="5">
    <source>
        <dbReference type="ARBA" id="ARBA00022967"/>
    </source>
</evidence>
<reference evidence="12 13" key="1">
    <citation type="journal article" date="2024" name="bioRxiv">
        <title>A reference genome for Trichogramma kaykai: A tiny desert-dwelling parasitoid wasp with competing sex-ratio distorters.</title>
        <authorList>
            <person name="Culotta J."/>
            <person name="Lindsey A.R."/>
        </authorList>
    </citation>
    <scope>NUCLEOTIDE SEQUENCE [LARGE SCALE GENOMIC DNA]</scope>
    <source>
        <strain evidence="12 13">KSX58</strain>
    </source>
</reference>
<keyword evidence="5 9" id="KW-1278">Translocase</keyword>
<dbReference type="PANTHER" id="PTHR10884">
    <property type="entry name" value="NADH DEHYDROGENASE UBIQUINONE IRON-SULFUR PROTEIN 3"/>
    <property type="match status" value="1"/>
</dbReference>
<feature type="domain" description="NADH:ubiquinone oxidoreductase 30kDa subunit" evidence="11">
    <location>
        <begin position="83"/>
        <end position="202"/>
    </location>
</feature>
<evidence type="ECO:0000256" key="6">
    <source>
        <dbReference type="ARBA" id="ARBA00023027"/>
    </source>
</evidence>
<keyword evidence="6 9" id="KW-0520">NAD</keyword>
<organism evidence="12 13">
    <name type="scientific">Trichogramma kaykai</name>
    <dbReference type="NCBI Taxonomy" id="54128"/>
    <lineage>
        <taxon>Eukaryota</taxon>
        <taxon>Metazoa</taxon>
        <taxon>Ecdysozoa</taxon>
        <taxon>Arthropoda</taxon>
        <taxon>Hexapoda</taxon>
        <taxon>Insecta</taxon>
        <taxon>Pterygota</taxon>
        <taxon>Neoptera</taxon>
        <taxon>Endopterygota</taxon>
        <taxon>Hymenoptera</taxon>
        <taxon>Apocrita</taxon>
        <taxon>Proctotrupomorpha</taxon>
        <taxon>Chalcidoidea</taxon>
        <taxon>Trichogrammatidae</taxon>
        <taxon>Trichogramma</taxon>
    </lineage>
</organism>
<dbReference type="InterPro" id="IPR037232">
    <property type="entry name" value="NADH_quin_OxRdtase_su_C/D-like"/>
</dbReference>
<evidence type="ECO:0000256" key="9">
    <source>
        <dbReference type="RuleBase" id="RU003456"/>
    </source>
</evidence>
<proteinExistence type="inferred from homology"/>
<dbReference type="FunFam" id="3.30.460.80:FF:000002">
    <property type="entry name" value="NADH dehydrogenase iron-sulfur protein 3, mitochondrial"/>
    <property type="match status" value="1"/>
</dbReference>
<comment type="similarity">
    <text evidence="2 9">Belongs to the complex I 30 kDa subunit family.</text>
</comment>
<feature type="region of interest" description="Disordered" evidence="10">
    <location>
        <begin position="238"/>
        <end position="259"/>
    </location>
</feature>
<evidence type="ECO:0000256" key="2">
    <source>
        <dbReference type="ARBA" id="ARBA00007569"/>
    </source>
</evidence>
<keyword evidence="13" id="KW-1185">Reference proteome</keyword>
<sequence length="259" mass="30031">MAFAMRNVFSAIKSLTRVQSQPQRYISACSTLRTAKADERPTVRRLDQNKVTELTDFGAYVADCLPRYVEKVQIAAGDELEICISPEGIVPTISFLTYHHNAQFTNLSDMTAVDIPSRPYRFELVYNLLSIRFARRIRVKSYTDELTPVDSIYEIHKSADWYEREVWDMFGIYFSGHPDLRRILTDYGFEGHPLRKDFPLTGFIEVRYDDEKKRVVAEPLELAQEYRKFELSAPWEQFPNFRKGNSAPQPTPAETAPKK</sequence>
<dbReference type="NCBIfam" id="NF004733">
    <property type="entry name" value="PRK06074.1-5"/>
    <property type="match status" value="1"/>
</dbReference>
<protein>
    <recommendedName>
        <fullName evidence="3">NADH dehydrogenase [ubiquinone] iron-sulfur protein 3, mitochondrial</fullName>
    </recommendedName>
</protein>
<dbReference type="Pfam" id="PF00329">
    <property type="entry name" value="Complex1_30kDa"/>
    <property type="match status" value="1"/>
</dbReference>
<dbReference type="EMBL" id="JBJJXI010000045">
    <property type="protein sequence ID" value="KAL3401594.1"/>
    <property type="molecule type" value="Genomic_DNA"/>
</dbReference>
<comment type="caution">
    <text evidence="12">The sequence shown here is derived from an EMBL/GenBank/DDBJ whole genome shotgun (WGS) entry which is preliminary data.</text>
</comment>
<evidence type="ECO:0000256" key="10">
    <source>
        <dbReference type="SAM" id="MobiDB-lite"/>
    </source>
</evidence>
<evidence type="ECO:0000259" key="11">
    <source>
        <dbReference type="Pfam" id="PF00329"/>
    </source>
</evidence>
<dbReference type="PANTHER" id="PTHR10884:SF14">
    <property type="entry name" value="NADH DEHYDROGENASE [UBIQUINONE] IRON-SULFUR PROTEIN 3, MITOCHONDRIAL"/>
    <property type="match status" value="1"/>
</dbReference>